<dbReference type="PANTHER" id="PTHR12689:SF4">
    <property type="entry name" value="PROTEIN AAR2 HOMOLOG"/>
    <property type="match status" value="1"/>
</dbReference>
<feature type="domain" description="AAR2 N-terminal" evidence="3">
    <location>
        <begin position="13"/>
        <end position="144"/>
    </location>
</feature>
<dbReference type="InterPro" id="IPR033648">
    <property type="entry name" value="AAR2_C"/>
</dbReference>
<reference evidence="4" key="2">
    <citation type="journal article" date="2023" name="Int. J. Mol. Sci.">
        <title>De Novo Assembly and Annotation of 11 Diverse Shrub Willow (Salix) Genomes Reveals Novel Gene Organization in Sex-Linked Regions.</title>
        <authorList>
            <person name="Hyden B."/>
            <person name="Feng K."/>
            <person name="Yates T.B."/>
            <person name="Jawdy S."/>
            <person name="Cereghino C."/>
            <person name="Smart L.B."/>
            <person name="Muchero W."/>
        </authorList>
    </citation>
    <scope>NUCLEOTIDE SEQUENCE</scope>
    <source>
        <tissue evidence="4">Shoot tip</tissue>
    </source>
</reference>
<dbReference type="InterPro" id="IPR038516">
    <property type="entry name" value="AAR2_N_sf"/>
</dbReference>
<dbReference type="EMBL" id="JAPFFK010000011">
    <property type="protein sequence ID" value="KAJ6735100.1"/>
    <property type="molecule type" value="Genomic_DNA"/>
</dbReference>
<gene>
    <name evidence="4" type="ORF">OIU79_002219</name>
</gene>
<evidence type="ECO:0000256" key="1">
    <source>
        <dbReference type="ARBA" id="ARBA00006281"/>
    </source>
</evidence>
<dbReference type="AlphaFoldDB" id="A0A9Q0USK6"/>
<dbReference type="CDD" id="cd13777">
    <property type="entry name" value="Aar2_N"/>
    <property type="match status" value="1"/>
</dbReference>
<reference evidence="4" key="1">
    <citation type="submission" date="2022-11" db="EMBL/GenBank/DDBJ databases">
        <authorList>
            <person name="Hyden B.L."/>
            <person name="Feng K."/>
            <person name="Yates T."/>
            <person name="Jawdy S."/>
            <person name="Smart L.B."/>
            <person name="Muchero W."/>
        </authorList>
    </citation>
    <scope>NUCLEOTIDE SEQUENCE</scope>
    <source>
        <tissue evidence="4">Shoot tip</tissue>
    </source>
</reference>
<dbReference type="Pfam" id="PF20981">
    <property type="entry name" value="AAR2_1st"/>
    <property type="match status" value="1"/>
</dbReference>
<dbReference type="CDD" id="cd13778">
    <property type="entry name" value="Aar2_C"/>
    <property type="match status" value="1"/>
</dbReference>
<evidence type="ECO:0000259" key="3">
    <source>
        <dbReference type="Pfam" id="PF20981"/>
    </source>
</evidence>
<evidence type="ECO:0000313" key="4">
    <source>
        <dbReference type="EMBL" id="KAJ6735100.1"/>
    </source>
</evidence>
<dbReference type="InterPro" id="IPR033647">
    <property type="entry name" value="Aar2_N"/>
</dbReference>
<dbReference type="PANTHER" id="PTHR12689">
    <property type="entry name" value="A1 CISTRON SPLICING FACTOR AAR2-RELATED"/>
    <property type="match status" value="1"/>
</dbReference>
<dbReference type="Pfam" id="PF05282">
    <property type="entry name" value="AAR2"/>
    <property type="match status" value="1"/>
</dbReference>
<sequence length="411" mass="46540">MDPETALELVKQGVTLLLLDVPQYTLVGIDTQMFTVGPAFKGIKMIPPGPHFVYYSSSTKDGKQFSPIVGFFVDAAPSEVIVRKWNQQEESLVKVPEEEEERFCQAVKSLEFDRYLGPYNLSQYGKWKRLSSYLTKTIIKQIEPIGGEITVVCESEMDKNSPKTSIERALDAQLGTGKLSTSTSIDRSKKGGCYYTAIPRVIKRKGMEGKELTSLNLDKTELLESVLMKDYGGSEDLLLGELQFAYIAFLMGQSLEAFFQWKSLVSLLLSCIEAPFRTRSHLFTKFIKVIFYQLKYGLEKDRTESNGAGIAVSSLLDESWFSADSFLHRLCKDFFFALVQDATVVDGDLLAWTRKLKELLEKNLGWEFQQNSAVDGIYFEEDDEFAPVVEMLDESSFRWSSGCLDQKHIPF</sequence>
<evidence type="ECO:0000259" key="2">
    <source>
        <dbReference type="Pfam" id="PF05282"/>
    </source>
</evidence>
<protein>
    <submittedName>
        <fullName evidence="4">A1 CISTRON SPLICING FACTOR AAR2-RELATED</fullName>
    </submittedName>
</protein>
<dbReference type="InterPro" id="IPR038514">
    <property type="entry name" value="AAR2_C_sf"/>
</dbReference>
<dbReference type="Gene3D" id="2.60.34.20">
    <property type="match status" value="1"/>
</dbReference>
<organism evidence="4 5">
    <name type="scientific">Salix purpurea</name>
    <name type="common">Purple osier willow</name>
    <dbReference type="NCBI Taxonomy" id="77065"/>
    <lineage>
        <taxon>Eukaryota</taxon>
        <taxon>Viridiplantae</taxon>
        <taxon>Streptophyta</taxon>
        <taxon>Embryophyta</taxon>
        <taxon>Tracheophyta</taxon>
        <taxon>Spermatophyta</taxon>
        <taxon>Magnoliopsida</taxon>
        <taxon>eudicotyledons</taxon>
        <taxon>Gunneridae</taxon>
        <taxon>Pentapetalae</taxon>
        <taxon>rosids</taxon>
        <taxon>fabids</taxon>
        <taxon>Malpighiales</taxon>
        <taxon>Salicaceae</taxon>
        <taxon>Saliceae</taxon>
        <taxon>Salix</taxon>
    </lineage>
</organism>
<proteinExistence type="inferred from homology"/>
<dbReference type="OrthoDB" id="201752at2759"/>
<dbReference type="Gene3D" id="1.25.40.550">
    <property type="entry name" value="Aar2, C-terminal domain-like"/>
    <property type="match status" value="1"/>
</dbReference>
<dbReference type="InterPro" id="IPR007946">
    <property type="entry name" value="AAR2"/>
</dbReference>
<name>A0A9Q0USK6_SALPP</name>
<evidence type="ECO:0000313" key="5">
    <source>
        <dbReference type="Proteomes" id="UP001151532"/>
    </source>
</evidence>
<dbReference type="FunFam" id="2.60.34.20:FF:000001">
    <property type="entry name" value="protein AAR2 homolog"/>
    <property type="match status" value="1"/>
</dbReference>
<feature type="domain" description="AAR2 C-terminal" evidence="2">
    <location>
        <begin position="195"/>
        <end position="369"/>
    </location>
</feature>
<dbReference type="Proteomes" id="UP001151532">
    <property type="component" value="Chromosome 17"/>
</dbReference>
<comment type="similarity">
    <text evidence="1">Belongs to the AAR2 family.</text>
</comment>
<accession>A0A9Q0USK6</accession>
<dbReference type="FunFam" id="1.25.40.550:FF:000002">
    <property type="entry name" value="AAR2 protein family"/>
    <property type="match status" value="1"/>
</dbReference>
<keyword evidence="5" id="KW-1185">Reference proteome</keyword>
<dbReference type="GO" id="GO:0000244">
    <property type="term" value="P:spliceosomal tri-snRNP complex assembly"/>
    <property type="evidence" value="ECO:0007669"/>
    <property type="project" value="TreeGrafter"/>
</dbReference>
<comment type="caution">
    <text evidence="4">The sequence shown here is derived from an EMBL/GenBank/DDBJ whole genome shotgun (WGS) entry which is preliminary data.</text>
</comment>